<evidence type="ECO:0000313" key="3">
    <source>
        <dbReference type="Proteomes" id="UP001319200"/>
    </source>
</evidence>
<keyword evidence="3" id="KW-1185">Reference proteome</keyword>
<dbReference type="GO" id="GO:0051301">
    <property type="term" value="P:cell division"/>
    <property type="evidence" value="ECO:0007669"/>
    <property type="project" value="TreeGrafter"/>
</dbReference>
<dbReference type="Pfam" id="PF14559">
    <property type="entry name" value="TPR_19"/>
    <property type="match status" value="1"/>
</dbReference>
<dbReference type="InterPro" id="IPR019734">
    <property type="entry name" value="TPR_rpt"/>
</dbReference>
<dbReference type="SUPFAM" id="SSF48452">
    <property type="entry name" value="TPR-like"/>
    <property type="match status" value="2"/>
</dbReference>
<evidence type="ECO:0000256" key="1">
    <source>
        <dbReference type="PROSITE-ProRule" id="PRU00339"/>
    </source>
</evidence>
<dbReference type="EMBL" id="JAHESF010000014">
    <property type="protein sequence ID" value="MBT1698331.1"/>
    <property type="molecule type" value="Genomic_DNA"/>
</dbReference>
<dbReference type="PANTHER" id="PTHR12558:SF13">
    <property type="entry name" value="CELL DIVISION CYCLE PROTEIN 27 HOMOLOG"/>
    <property type="match status" value="1"/>
</dbReference>
<sequence>MKYTLLLCALACALYGAAQKTERNVNLIWEADRLIASYRFDDALNLLQQSTDTLDIEVIQRQGYCYFRMGDYASAISAFESVTAIDSANTNALHQLGQLYSRNNQYNKAVQCYQQIIATDSLNSFYYKQYAQIASQNNDIKTSIFLYLKAVSLSPRDIEAYISLGNALLEDELYEVADSILTHATQINRSPQLRLLLAKAQLGEKKYREVVQTTEQLMSKGDTIPAYARLLGISYFQLDEFEKVIPCMRFLSAAGVKAEWIYYYLGVSFQQTNRPDSAVAYLNKAIEEGISENISTYYTQLATSYESLKDFKSAIKYYKAAYESSKSDILLYHLARNYDVYYKDKSQAVAYYKRYLSSDDTIRIAREYTRLRLDELSVYR</sequence>
<protein>
    <submittedName>
        <fullName evidence="2">Tetratricopeptide repeat protein</fullName>
    </submittedName>
</protein>
<accession>A0AAP2GJG4</accession>
<organism evidence="2 3">
    <name type="scientific">Chryseosolibacter histidini</name>
    <dbReference type="NCBI Taxonomy" id="2782349"/>
    <lineage>
        <taxon>Bacteria</taxon>
        <taxon>Pseudomonadati</taxon>
        <taxon>Bacteroidota</taxon>
        <taxon>Cytophagia</taxon>
        <taxon>Cytophagales</taxon>
        <taxon>Chryseotaleaceae</taxon>
        <taxon>Chryseosolibacter</taxon>
    </lineage>
</organism>
<comment type="caution">
    <text evidence="2">The sequence shown here is derived from an EMBL/GenBank/DDBJ whole genome shotgun (WGS) entry which is preliminary data.</text>
</comment>
<reference evidence="2 3" key="1">
    <citation type="submission" date="2021-05" db="EMBL/GenBank/DDBJ databases">
        <title>A Polyphasic approach of four new species of the genus Ohtaekwangia: Ohtaekwangia histidinii sp. nov., Ohtaekwangia cretensis sp. nov., Ohtaekwangia indiensis sp. nov., Ohtaekwangia reichenbachii sp. nov. from diverse environment.</title>
        <authorList>
            <person name="Octaviana S."/>
        </authorList>
    </citation>
    <scope>NUCLEOTIDE SEQUENCE [LARGE SCALE GENOMIC DNA]</scope>
    <source>
        <strain evidence="2 3">PWU4</strain>
    </source>
</reference>
<name>A0AAP2GJG4_9BACT</name>
<proteinExistence type="predicted"/>
<dbReference type="Pfam" id="PF12895">
    <property type="entry name" value="ANAPC3"/>
    <property type="match status" value="1"/>
</dbReference>
<dbReference type="SMART" id="SM00028">
    <property type="entry name" value="TPR"/>
    <property type="match status" value="6"/>
</dbReference>
<dbReference type="InterPro" id="IPR011990">
    <property type="entry name" value="TPR-like_helical_dom_sf"/>
</dbReference>
<dbReference type="AlphaFoldDB" id="A0AAP2GJG4"/>
<evidence type="ECO:0000313" key="2">
    <source>
        <dbReference type="EMBL" id="MBT1698331.1"/>
    </source>
</evidence>
<feature type="repeat" description="TPR" evidence="1">
    <location>
        <begin position="295"/>
        <end position="328"/>
    </location>
</feature>
<dbReference type="PANTHER" id="PTHR12558">
    <property type="entry name" value="CELL DIVISION CYCLE 16,23,27"/>
    <property type="match status" value="1"/>
</dbReference>
<dbReference type="PROSITE" id="PS50005">
    <property type="entry name" value="TPR"/>
    <property type="match status" value="3"/>
</dbReference>
<dbReference type="Proteomes" id="UP001319200">
    <property type="component" value="Unassembled WGS sequence"/>
</dbReference>
<dbReference type="Gene3D" id="1.25.40.10">
    <property type="entry name" value="Tetratricopeptide repeat domain"/>
    <property type="match status" value="3"/>
</dbReference>
<dbReference type="RefSeq" id="WP_254164378.1">
    <property type="nucleotide sequence ID" value="NZ_JAHESF010000014.1"/>
</dbReference>
<feature type="repeat" description="TPR" evidence="1">
    <location>
        <begin position="56"/>
        <end position="89"/>
    </location>
</feature>
<dbReference type="Pfam" id="PF13181">
    <property type="entry name" value="TPR_8"/>
    <property type="match status" value="2"/>
</dbReference>
<gene>
    <name evidence="2" type="ORF">KK083_15680</name>
</gene>
<keyword evidence="1" id="KW-0802">TPR repeat</keyword>
<feature type="repeat" description="TPR" evidence="1">
    <location>
        <begin position="90"/>
        <end position="123"/>
    </location>
</feature>